<dbReference type="AlphaFoldDB" id="I8U5P3"/>
<organism evidence="1 2">
    <name type="scientific">Alishewanella agri BL06</name>
    <dbReference type="NCBI Taxonomy" id="1195246"/>
    <lineage>
        <taxon>Bacteria</taxon>
        <taxon>Pseudomonadati</taxon>
        <taxon>Pseudomonadota</taxon>
        <taxon>Gammaproteobacteria</taxon>
        <taxon>Alteromonadales</taxon>
        <taxon>Alteromonadaceae</taxon>
        <taxon>Alishewanella</taxon>
    </lineage>
</organism>
<dbReference type="Proteomes" id="UP000035062">
    <property type="component" value="Unassembled WGS sequence"/>
</dbReference>
<proteinExistence type="predicted"/>
<keyword evidence="2" id="KW-1185">Reference proteome</keyword>
<evidence type="ECO:0000313" key="1">
    <source>
        <dbReference type="EMBL" id="EIW88646.1"/>
    </source>
</evidence>
<gene>
    <name evidence="1" type="ORF">AGRI_10541</name>
</gene>
<dbReference type="EMBL" id="AKKU01000017">
    <property type="protein sequence ID" value="EIW88646.1"/>
    <property type="molecule type" value="Genomic_DNA"/>
</dbReference>
<dbReference type="Pfam" id="PF22098">
    <property type="entry name" value="DUF6942"/>
    <property type="match status" value="1"/>
</dbReference>
<dbReference type="PATRIC" id="fig|1195246.3.peg.2087"/>
<evidence type="ECO:0000313" key="2">
    <source>
        <dbReference type="Proteomes" id="UP000035062"/>
    </source>
</evidence>
<dbReference type="STRING" id="1195246.AGRI_10541"/>
<reference evidence="1 2" key="1">
    <citation type="journal article" date="2012" name="J. Bacteriol.">
        <title>Genome Sequence of Pectin-Degrading Alishewanella agri, Isolated from Landfill Soil.</title>
        <authorList>
            <person name="Kim J."/>
            <person name="Jung J."/>
            <person name="Sung J.S."/>
            <person name="Chun J."/>
            <person name="Park W."/>
        </authorList>
    </citation>
    <scope>NUCLEOTIDE SEQUENCE [LARGE SCALE GENOMIC DNA]</scope>
    <source>
        <strain evidence="1 2">BL06</strain>
    </source>
</reference>
<sequence>MLAQVQAGPSCFAAVGGVLVGNAAWPCCCWLYIPAALYKHQLNGCNNKQQTSTRPGDFAILPAVVTPDIRQPIVSQPNQLQTSQYGLGDPDARFRVYVANRPPMQEYHALAQVQPLCRGEIALINQACGNGWRKVFNVYAKLLFALPQTPLFTFHQHAASWQDYRDSRLLQNGSDTALLFSAPQLEPVTDRIHIIAGRTFAKVLLEQGLAAQLQWLNAEFAIDKRQRLLICPYFDYRQLNNEKIAYLVSLIRQLETF</sequence>
<dbReference type="eggNOG" id="ENOG5031N4I">
    <property type="taxonomic scope" value="Bacteria"/>
</dbReference>
<dbReference type="InterPro" id="IPR054222">
    <property type="entry name" value="DUF6942"/>
</dbReference>
<comment type="caution">
    <text evidence="1">The sequence shown here is derived from an EMBL/GenBank/DDBJ whole genome shotgun (WGS) entry which is preliminary data.</text>
</comment>
<accession>I8U5P3</accession>
<protein>
    <submittedName>
        <fullName evidence="1">Uncharacterized protein</fullName>
    </submittedName>
</protein>
<name>I8U5P3_9ALTE</name>